<reference evidence="1 2" key="1">
    <citation type="journal article" date="2021" name="Commun. Biol.">
        <title>The genome of Shorea leprosula (Dipterocarpaceae) highlights the ecological relevance of drought in aseasonal tropical rainforests.</title>
        <authorList>
            <person name="Ng K.K.S."/>
            <person name="Kobayashi M.J."/>
            <person name="Fawcett J.A."/>
            <person name="Hatakeyama M."/>
            <person name="Paape T."/>
            <person name="Ng C.H."/>
            <person name="Ang C.C."/>
            <person name="Tnah L.H."/>
            <person name="Lee C.T."/>
            <person name="Nishiyama T."/>
            <person name="Sese J."/>
            <person name="O'Brien M.J."/>
            <person name="Copetti D."/>
            <person name="Mohd Noor M.I."/>
            <person name="Ong R.C."/>
            <person name="Putra M."/>
            <person name="Sireger I.Z."/>
            <person name="Indrioko S."/>
            <person name="Kosugi Y."/>
            <person name="Izuno A."/>
            <person name="Isagi Y."/>
            <person name="Lee S.L."/>
            <person name="Shimizu K.K."/>
        </authorList>
    </citation>
    <scope>NUCLEOTIDE SEQUENCE [LARGE SCALE GENOMIC DNA]</scope>
    <source>
        <strain evidence="1">214</strain>
    </source>
</reference>
<sequence length="67" mass="7181">MPLLLHAYTPLCCTPVPCTLLRLHLILHSCFCQKAGSFACCAPPACCCQSCTPLQPDPIPALSLQKP</sequence>
<dbReference type="EMBL" id="BPVZ01000052">
    <property type="protein sequence ID" value="GKV19351.1"/>
    <property type="molecule type" value="Genomic_DNA"/>
</dbReference>
<keyword evidence="2" id="KW-1185">Reference proteome</keyword>
<dbReference type="AlphaFoldDB" id="A0AAV5K413"/>
<comment type="caution">
    <text evidence="1">The sequence shown here is derived from an EMBL/GenBank/DDBJ whole genome shotgun (WGS) entry which is preliminary data.</text>
</comment>
<dbReference type="Proteomes" id="UP001054252">
    <property type="component" value="Unassembled WGS sequence"/>
</dbReference>
<accession>A0AAV5K413</accession>
<proteinExistence type="predicted"/>
<evidence type="ECO:0008006" key="3">
    <source>
        <dbReference type="Google" id="ProtNLM"/>
    </source>
</evidence>
<protein>
    <recommendedName>
        <fullName evidence="3">Secreted protein</fullName>
    </recommendedName>
</protein>
<evidence type="ECO:0000313" key="2">
    <source>
        <dbReference type="Proteomes" id="UP001054252"/>
    </source>
</evidence>
<gene>
    <name evidence="1" type="ORF">SLEP1_g29627</name>
</gene>
<name>A0AAV5K413_9ROSI</name>
<organism evidence="1 2">
    <name type="scientific">Rubroshorea leprosula</name>
    <dbReference type="NCBI Taxonomy" id="152421"/>
    <lineage>
        <taxon>Eukaryota</taxon>
        <taxon>Viridiplantae</taxon>
        <taxon>Streptophyta</taxon>
        <taxon>Embryophyta</taxon>
        <taxon>Tracheophyta</taxon>
        <taxon>Spermatophyta</taxon>
        <taxon>Magnoliopsida</taxon>
        <taxon>eudicotyledons</taxon>
        <taxon>Gunneridae</taxon>
        <taxon>Pentapetalae</taxon>
        <taxon>rosids</taxon>
        <taxon>malvids</taxon>
        <taxon>Malvales</taxon>
        <taxon>Dipterocarpaceae</taxon>
        <taxon>Rubroshorea</taxon>
    </lineage>
</organism>
<evidence type="ECO:0000313" key="1">
    <source>
        <dbReference type="EMBL" id="GKV19351.1"/>
    </source>
</evidence>